<name>A0ABQ7B3E2_BRACR</name>
<evidence type="ECO:0000313" key="2">
    <source>
        <dbReference type="Proteomes" id="UP000266723"/>
    </source>
</evidence>
<dbReference type="Proteomes" id="UP000266723">
    <property type="component" value="Unassembled WGS sequence"/>
</dbReference>
<gene>
    <name evidence="1" type="ORF">DY000_02058444</name>
</gene>
<sequence length="77" mass="8406">MGDGSILSIEMEIGWEDGEDGRLAVLLSSEAGSMRWMGDGSILSIEMEIGWEDGEDGRLTVLLSPIYPEKKGRTMSL</sequence>
<evidence type="ECO:0000313" key="1">
    <source>
        <dbReference type="EMBL" id="KAF3520706.1"/>
    </source>
</evidence>
<accession>A0ABQ7B3E2</accession>
<reference evidence="1 2" key="1">
    <citation type="journal article" date="2020" name="BMC Genomics">
        <title>Intraspecific diversification of the crop wild relative Brassica cretica Lam. using demographic model selection.</title>
        <authorList>
            <person name="Kioukis A."/>
            <person name="Michalopoulou V.A."/>
            <person name="Briers L."/>
            <person name="Pirintsos S."/>
            <person name="Studholme D.J."/>
            <person name="Pavlidis P."/>
            <person name="Sarris P.F."/>
        </authorList>
    </citation>
    <scope>NUCLEOTIDE SEQUENCE [LARGE SCALE GENOMIC DNA]</scope>
    <source>
        <strain evidence="2">cv. PFS-1207/04</strain>
    </source>
</reference>
<organism evidence="1 2">
    <name type="scientific">Brassica cretica</name>
    <name type="common">Mustard</name>
    <dbReference type="NCBI Taxonomy" id="69181"/>
    <lineage>
        <taxon>Eukaryota</taxon>
        <taxon>Viridiplantae</taxon>
        <taxon>Streptophyta</taxon>
        <taxon>Embryophyta</taxon>
        <taxon>Tracheophyta</taxon>
        <taxon>Spermatophyta</taxon>
        <taxon>Magnoliopsida</taxon>
        <taxon>eudicotyledons</taxon>
        <taxon>Gunneridae</taxon>
        <taxon>Pentapetalae</taxon>
        <taxon>rosids</taxon>
        <taxon>malvids</taxon>
        <taxon>Brassicales</taxon>
        <taxon>Brassicaceae</taxon>
        <taxon>Brassiceae</taxon>
        <taxon>Brassica</taxon>
    </lineage>
</organism>
<protein>
    <submittedName>
        <fullName evidence="1">Uncharacterized protein</fullName>
    </submittedName>
</protein>
<dbReference type="EMBL" id="QGKV02001556">
    <property type="protein sequence ID" value="KAF3520706.1"/>
    <property type="molecule type" value="Genomic_DNA"/>
</dbReference>
<proteinExistence type="predicted"/>
<comment type="caution">
    <text evidence="1">The sequence shown here is derived from an EMBL/GenBank/DDBJ whole genome shotgun (WGS) entry which is preliminary data.</text>
</comment>
<keyword evidence="2" id="KW-1185">Reference proteome</keyword>